<keyword evidence="2 4" id="KW-0547">Nucleotide-binding</keyword>
<feature type="binding site" evidence="4">
    <location>
        <begin position="157"/>
        <end position="165"/>
    </location>
    <ligand>
        <name>ATP</name>
        <dbReference type="ChEBI" id="CHEBI:30616"/>
    </ligand>
</feature>
<dbReference type="Proteomes" id="UP000613840">
    <property type="component" value="Unassembled WGS sequence"/>
</dbReference>
<evidence type="ECO:0000256" key="4">
    <source>
        <dbReference type="PIRSR" id="PIRSR006806-1"/>
    </source>
</evidence>
<sequence>MGRVFRPLQSPADVAAIAEAKRVLRRALVERRRVHPDEQRAADDAARFERIREFFGSSALGTAASYFSVPPEPGTLQAIAWLASRDVRVLLPVLTEPEEPSGIFGAPDWAPYAGPDRLQQGRLGLIEPTTSPVGAAALAEAELIIVPGVAGSAEGDRLGRGGGWYDRALRHAARSAVTVLLLNDDEVLDVIPAHRHDRRVDVIITPTRILDCG</sequence>
<evidence type="ECO:0000256" key="3">
    <source>
        <dbReference type="ARBA" id="ARBA00022840"/>
    </source>
</evidence>
<dbReference type="PANTHER" id="PTHR23407:SF1">
    <property type="entry name" value="5-FORMYLTETRAHYDROFOLATE CYCLO-LIGASE"/>
    <property type="match status" value="1"/>
</dbReference>
<comment type="catalytic activity">
    <reaction evidence="5">
        <text>(6S)-5-formyl-5,6,7,8-tetrahydrofolate + ATP = (6R)-5,10-methenyltetrahydrofolate + ADP + phosphate</text>
        <dbReference type="Rhea" id="RHEA:10488"/>
        <dbReference type="ChEBI" id="CHEBI:30616"/>
        <dbReference type="ChEBI" id="CHEBI:43474"/>
        <dbReference type="ChEBI" id="CHEBI:57455"/>
        <dbReference type="ChEBI" id="CHEBI:57457"/>
        <dbReference type="ChEBI" id="CHEBI:456216"/>
        <dbReference type="EC" id="6.3.3.2"/>
    </reaction>
</comment>
<name>A0A917W981_9ACTN</name>
<dbReference type="GO" id="GO:0046872">
    <property type="term" value="F:metal ion binding"/>
    <property type="evidence" value="ECO:0007669"/>
    <property type="project" value="UniProtKB-KW"/>
</dbReference>
<evidence type="ECO:0000256" key="5">
    <source>
        <dbReference type="RuleBase" id="RU361279"/>
    </source>
</evidence>
<dbReference type="EMBL" id="BMMZ01000015">
    <property type="protein sequence ID" value="GGL80031.1"/>
    <property type="molecule type" value="Genomic_DNA"/>
</dbReference>
<dbReference type="SUPFAM" id="SSF100950">
    <property type="entry name" value="NagB/RpiA/CoA transferase-like"/>
    <property type="match status" value="1"/>
</dbReference>
<protein>
    <recommendedName>
        <fullName evidence="5">5-formyltetrahydrofolate cyclo-ligase</fullName>
        <ecNumber evidence="5">6.3.3.2</ecNumber>
    </recommendedName>
</protein>
<gene>
    <name evidence="6" type="ORF">GCM10011575_42870</name>
</gene>
<keyword evidence="5" id="KW-0460">Magnesium</keyword>
<dbReference type="GO" id="GO:0009396">
    <property type="term" value="P:folic acid-containing compound biosynthetic process"/>
    <property type="evidence" value="ECO:0007669"/>
    <property type="project" value="TreeGrafter"/>
</dbReference>
<dbReference type="InterPro" id="IPR002698">
    <property type="entry name" value="FTHF_cligase"/>
</dbReference>
<dbReference type="InterPro" id="IPR037171">
    <property type="entry name" value="NagB/RpiA_transferase-like"/>
</dbReference>
<dbReference type="NCBIfam" id="TIGR02727">
    <property type="entry name" value="MTHFS_bact"/>
    <property type="match status" value="1"/>
</dbReference>
<organism evidence="6 7">
    <name type="scientific">Microlunatus endophyticus</name>
    <dbReference type="NCBI Taxonomy" id="1716077"/>
    <lineage>
        <taxon>Bacteria</taxon>
        <taxon>Bacillati</taxon>
        <taxon>Actinomycetota</taxon>
        <taxon>Actinomycetes</taxon>
        <taxon>Propionibacteriales</taxon>
        <taxon>Propionibacteriaceae</taxon>
        <taxon>Microlunatus</taxon>
    </lineage>
</organism>
<evidence type="ECO:0000313" key="6">
    <source>
        <dbReference type="EMBL" id="GGL80031.1"/>
    </source>
</evidence>
<evidence type="ECO:0000256" key="1">
    <source>
        <dbReference type="ARBA" id="ARBA00010638"/>
    </source>
</evidence>
<evidence type="ECO:0000313" key="7">
    <source>
        <dbReference type="Proteomes" id="UP000613840"/>
    </source>
</evidence>
<evidence type="ECO:0000256" key="2">
    <source>
        <dbReference type="ARBA" id="ARBA00022741"/>
    </source>
</evidence>
<keyword evidence="5" id="KW-0479">Metal-binding</keyword>
<dbReference type="GO" id="GO:0035999">
    <property type="term" value="P:tetrahydrofolate interconversion"/>
    <property type="evidence" value="ECO:0007669"/>
    <property type="project" value="TreeGrafter"/>
</dbReference>
<dbReference type="EC" id="6.3.3.2" evidence="5"/>
<dbReference type="Pfam" id="PF01812">
    <property type="entry name" value="5-FTHF_cyc-lig"/>
    <property type="match status" value="1"/>
</dbReference>
<feature type="binding site" evidence="4">
    <location>
        <position position="72"/>
    </location>
    <ligand>
        <name>substrate</name>
    </ligand>
</feature>
<reference evidence="6" key="2">
    <citation type="submission" date="2020-09" db="EMBL/GenBank/DDBJ databases">
        <authorList>
            <person name="Sun Q."/>
            <person name="Zhou Y."/>
        </authorList>
    </citation>
    <scope>NUCLEOTIDE SEQUENCE</scope>
    <source>
        <strain evidence="6">CGMCC 4.7306</strain>
    </source>
</reference>
<accession>A0A917W981</accession>
<dbReference type="GO" id="GO:0030272">
    <property type="term" value="F:5-formyltetrahydrofolate cyclo-ligase activity"/>
    <property type="evidence" value="ECO:0007669"/>
    <property type="project" value="UniProtKB-EC"/>
</dbReference>
<proteinExistence type="inferred from homology"/>
<comment type="similarity">
    <text evidence="1 5">Belongs to the 5-formyltetrahydrofolate cyclo-ligase family.</text>
</comment>
<comment type="caution">
    <text evidence="6">The sequence shown here is derived from an EMBL/GenBank/DDBJ whole genome shotgun (WGS) entry which is preliminary data.</text>
</comment>
<dbReference type="PANTHER" id="PTHR23407">
    <property type="entry name" value="ATPASE INHIBITOR/5-FORMYLTETRAHYDROFOLATE CYCLO-LIGASE"/>
    <property type="match status" value="1"/>
</dbReference>
<reference evidence="6" key="1">
    <citation type="journal article" date="2014" name="Int. J. Syst. Evol. Microbiol.">
        <title>Complete genome sequence of Corynebacterium casei LMG S-19264T (=DSM 44701T), isolated from a smear-ripened cheese.</title>
        <authorList>
            <consortium name="US DOE Joint Genome Institute (JGI-PGF)"/>
            <person name="Walter F."/>
            <person name="Albersmeier A."/>
            <person name="Kalinowski J."/>
            <person name="Ruckert C."/>
        </authorList>
    </citation>
    <scope>NUCLEOTIDE SEQUENCE</scope>
    <source>
        <strain evidence="6">CGMCC 4.7306</strain>
    </source>
</reference>
<keyword evidence="7" id="KW-1185">Reference proteome</keyword>
<comment type="cofactor">
    <cofactor evidence="5">
        <name>Mg(2+)</name>
        <dbReference type="ChEBI" id="CHEBI:18420"/>
    </cofactor>
</comment>
<dbReference type="InterPro" id="IPR024185">
    <property type="entry name" value="FTHF_cligase-like_sf"/>
</dbReference>
<feature type="binding site" evidence="4">
    <location>
        <begin position="21"/>
        <end position="25"/>
    </location>
    <ligand>
        <name>ATP</name>
        <dbReference type="ChEBI" id="CHEBI:30616"/>
    </ligand>
</feature>
<keyword evidence="3 4" id="KW-0067">ATP-binding</keyword>
<dbReference type="Gene3D" id="3.40.50.10420">
    <property type="entry name" value="NagB/RpiA/CoA transferase-like"/>
    <property type="match status" value="1"/>
</dbReference>
<dbReference type="PIRSF" id="PIRSF006806">
    <property type="entry name" value="FTHF_cligase"/>
    <property type="match status" value="1"/>
</dbReference>
<dbReference type="AlphaFoldDB" id="A0A917W981"/>
<dbReference type="GO" id="GO:0005524">
    <property type="term" value="F:ATP binding"/>
    <property type="evidence" value="ECO:0007669"/>
    <property type="project" value="UniProtKB-KW"/>
</dbReference>